<organism evidence="11 13">
    <name type="scientific">Muribaculum intestinale</name>
    <dbReference type="NCBI Taxonomy" id="1796646"/>
    <lineage>
        <taxon>Bacteria</taxon>
        <taxon>Pseudomonadati</taxon>
        <taxon>Bacteroidota</taxon>
        <taxon>Bacteroidia</taxon>
        <taxon>Bacteroidales</taxon>
        <taxon>Muribaculaceae</taxon>
        <taxon>Muribaculum</taxon>
    </lineage>
</organism>
<reference evidence="13" key="1">
    <citation type="submission" date="2016-04" db="EMBL/GenBank/DDBJ databases">
        <title>Complete Genome Sequences of Twelve Strains of a Stable Defined Moderately Diverse Mouse Microbiota 2 (sDMDMm2).</title>
        <authorList>
            <person name="Uchimura Y."/>
            <person name="Wyss M."/>
            <person name="Brugiroux S."/>
            <person name="Limenitakis J.P."/>
            <person name="Stecher B."/>
            <person name="McCoy K.D."/>
            <person name="Macpherson A.J."/>
        </authorList>
    </citation>
    <scope>NUCLEOTIDE SEQUENCE [LARGE SCALE GENOMIC DNA]</scope>
    <source>
        <strain evidence="13">YL27</strain>
    </source>
</reference>
<dbReference type="PANTHER" id="PTHR12589">
    <property type="entry name" value="PYRUVOYL TETRAHYDROBIOPTERIN SYNTHASE"/>
    <property type="match status" value="1"/>
</dbReference>
<dbReference type="Gene3D" id="3.30.479.10">
    <property type="entry name" value="6-pyruvoyl tetrahydropterin synthase/QueD"/>
    <property type="match status" value="1"/>
</dbReference>
<evidence type="ECO:0000256" key="8">
    <source>
        <dbReference type="PIRNR" id="PIRNR006113"/>
    </source>
</evidence>
<reference evidence="11" key="2">
    <citation type="submission" date="2017-04" db="EMBL/GenBank/DDBJ databases">
        <title>Complete Genome Sequences of Twelve Strains of a Stable Defined Moderately Diverse Mouse Microbiota 2 (sDMDMm2).</title>
        <authorList>
            <person name="Uchimura Y."/>
            <person name="Wyss M."/>
            <person name="Brugiroux S."/>
            <person name="Limenitakis J.P."/>
            <person name="Stecher B."/>
            <person name="McCoy K.D."/>
            <person name="Macpherson A.J."/>
        </authorList>
    </citation>
    <scope>NUCLEOTIDE SEQUENCE</scope>
    <source>
        <strain evidence="11">YL27</strain>
    </source>
</reference>
<dbReference type="InterPro" id="IPR038418">
    <property type="entry name" value="6-PTP_synth/QueD_sf"/>
</dbReference>
<evidence type="ECO:0000313" key="14">
    <source>
        <dbReference type="Proteomes" id="UP000306630"/>
    </source>
</evidence>
<keyword evidence="13" id="KW-1185">Reference proteome</keyword>
<feature type="binding site" evidence="10">
    <location>
        <position position="14"/>
    </location>
    <ligand>
        <name>Zn(2+)</name>
        <dbReference type="ChEBI" id="CHEBI:29105"/>
    </ligand>
</feature>
<evidence type="ECO:0000313" key="11">
    <source>
        <dbReference type="EMBL" id="ANU63541.1"/>
    </source>
</evidence>
<dbReference type="STRING" id="1796646.A4V02_07255"/>
<evidence type="ECO:0000256" key="10">
    <source>
        <dbReference type="PIRSR" id="PIRSR006113-2"/>
    </source>
</evidence>
<sequence length="113" mass="13091">MYYISKRMEISGSHRLELSYPSKCENIHGHNWIVTVYCKARTLNADGMVCDFKHVKEKIHGVLDHKHINDILPFNPTAENIARWVVEQIPECYKAEVQESEGNVAMYVVDEDI</sequence>
<evidence type="ECO:0000313" key="12">
    <source>
        <dbReference type="EMBL" id="TGY73730.1"/>
    </source>
</evidence>
<keyword evidence="8" id="KW-0671">Queuosine biosynthesis</keyword>
<comment type="pathway">
    <text evidence="1 8">Purine metabolism; 7-cyano-7-deazaguanine biosynthesis.</text>
</comment>
<dbReference type="Pfam" id="PF01242">
    <property type="entry name" value="PTPS"/>
    <property type="match status" value="1"/>
</dbReference>
<gene>
    <name evidence="11" type="ORF">A4V02_07255</name>
    <name evidence="12" type="ORF">E5333_08485</name>
</gene>
<evidence type="ECO:0000256" key="7">
    <source>
        <dbReference type="ARBA" id="ARBA00048807"/>
    </source>
</evidence>
<feature type="binding site" evidence="10">
    <location>
        <position position="30"/>
    </location>
    <ligand>
        <name>Zn(2+)</name>
        <dbReference type="ChEBI" id="CHEBI:29105"/>
    </ligand>
</feature>
<dbReference type="OrthoDB" id="9804698at2"/>
<dbReference type="KEGG" id="pary:A4V02_07255"/>
<feature type="active site" description="Proton acceptor" evidence="9">
    <location>
        <position position="24"/>
    </location>
</feature>
<dbReference type="EMBL" id="CP015402">
    <property type="protein sequence ID" value="ANU63541.1"/>
    <property type="molecule type" value="Genomic_DNA"/>
</dbReference>
<dbReference type="GO" id="GO:0046872">
    <property type="term" value="F:metal ion binding"/>
    <property type="evidence" value="ECO:0007669"/>
    <property type="project" value="UniProtKB-KW"/>
</dbReference>
<name>A0A1B1S9R4_9BACT</name>
<dbReference type="SUPFAM" id="SSF55620">
    <property type="entry name" value="Tetrahydrobiopterin biosynthesis enzymes-like"/>
    <property type="match status" value="1"/>
</dbReference>
<comment type="catalytic activity">
    <reaction evidence="7 8">
        <text>7,8-dihydroneopterin 3'-triphosphate + H2O = 6-carboxy-5,6,7,8-tetrahydropterin + triphosphate + acetaldehyde + 2 H(+)</text>
        <dbReference type="Rhea" id="RHEA:27966"/>
        <dbReference type="ChEBI" id="CHEBI:15343"/>
        <dbReference type="ChEBI" id="CHEBI:15377"/>
        <dbReference type="ChEBI" id="CHEBI:15378"/>
        <dbReference type="ChEBI" id="CHEBI:18036"/>
        <dbReference type="ChEBI" id="CHEBI:58462"/>
        <dbReference type="ChEBI" id="CHEBI:61032"/>
        <dbReference type="EC" id="4.1.2.50"/>
    </reaction>
</comment>
<dbReference type="Proteomes" id="UP000186351">
    <property type="component" value="Chromosome"/>
</dbReference>
<dbReference type="InterPro" id="IPR007115">
    <property type="entry name" value="6-PTP_synth/QueD"/>
</dbReference>
<dbReference type="GO" id="GO:0008616">
    <property type="term" value="P:tRNA queuosine(34) biosynthetic process"/>
    <property type="evidence" value="ECO:0007669"/>
    <property type="project" value="UniProtKB-KW"/>
</dbReference>
<keyword evidence="6 8" id="KW-0456">Lyase</keyword>
<keyword evidence="5 8" id="KW-0862">Zinc</keyword>
<proteinExistence type="inferred from homology"/>
<dbReference type="UniPathway" id="UPA00391"/>
<feature type="binding site" evidence="10">
    <location>
        <position position="28"/>
    </location>
    <ligand>
        <name>Zn(2+)</name>
        <dbReference type="ChEBI" id="CHEBI:29105"/>
    </ligand>
</feature>
<reference evidence="12 14" key="3">
    <citation type="submission" date="2019-04" db="EMBL/GenBank/DDBJ databases">
        <title>Microbes associate with the intestines of laboratory mice.</title>
        <authorList>
            <person name="Navarre W."/>
            <person name="Wong E."/>
            <person name="Huang K."/>
            <person name="Tropini C."/>
            <person name="Ng K."/>
            <person name="Yu B."/>
        </authorList>
    </citation>
    <scope>NUCLEOTIDE SEQUENCE [LARGE SCALE GENOMIC DNA]</scope>
    <source>
        <strain evidence="12 14">NM06_A21</strain>
    </source>
</reference>
<accession>A0A1Z2XIX0</accession>
<dbReference type="RefSeq" id="WP_068960853.1">
    <property type="nucleotide sequence ID" value="NZ_CAJTAP010000018.1"/>
</dbReference>
<dbReference type="GeneID" id="65536652"/>
<dbReference type="EMBL" id="SRYD01000030">
    <property type="protein sequence ID" value="TGY73730.1"/>
    <property type="molecule type" value="Genomic_DNA"/>
</dbReference>
<evidence type="ECO:0000256" key="2">
    <source>
        <dbReference type="ARBA" id="ARBA00008900"/>
    </source>
</evidence>
<accession>A0A1B1S9R4</accession>
<dbReference type="AlphaFoldDB" id="A0A1B1S9R4"/>
<evidence type="ECO:0000256" key="3">
    <source>
        <dbReference type="ARBA" id="ARBA00018141"/>
    </source>
</evidence>
<evidence type="ECO:0000256" key="9">
    <source>
        <dbReference type="PIRSR" id="PIRSR006113-1"/>
    </source>
</evidence>
<keyword evidence="4 8" id="KW-0479">Metal-binding</keyword>
<dbReference type="GO" id="GO:0070497">
    <property type="term" value="F:6-carboxytetrahydropterin synthase activity"/>
    <property type="evidence" value="ECO:0007669"/>
    <property type="project" value="UniProtKB-EC"/>
</dbReference>
<dbReference type="PANTHER" id="PTHR12589:SF7">
    <property type="entry name" value="6-PYRUVOYL TETRAHYDROBIOPTERIN SYNTHASE"/>
    <property type="match status" value="1"/>
</dbReference>
<comment type="similarity">
    <text evidence="2 8">Belongs to the PTPS family. QueD subfamily.</text>
</comment>
<evidence type="ECO:0000256" key="6">
    <source>
        <dbReference type="ARBA" id="ARBA00023239"/>
    </source>
</evidence>
<evidence type="ECO:0000313" key="13">
    <source>
        <dbReference type="Proteomes" id="UP000186351"/>
    </source>
</evidence>
<feature type="active site" description="Charge relay system" evidence="9">
    <location>
        <position position="65"/>
    </location>
</feature>
<feature type="active site" description="Charge relay system" evidence="9">
    <location>
        <position position="99"/>
    </location>
</feature>
<evidence type="ECO:0000256" key="5">
    <source>
        <dbReference type="ARBA" id="ARBA00022833"/>
    </source>
</evidence>
<dbReference type="Proteomes" id="UP000306630">
    <property type="component" value="Unassembled WGS sequence"/>
</dbReference>
<evidence type="ECO:0000256" key="4">
    <source>
        <dbReference type="ARBA" id="ARBA00022723"/>
    </source>
</evidence>
<protein>
    <recommendedName>
        <fullName evidence="3 8">6-carboxy-5,6,7,8-tetrahydropterin synthase</fullName>
        <ecNumber evidence="8">4.-.-.-</ecNumber>
    </recommendedName>
</protein>
<evidence type="ECO:0000256" key="1">
    <source>
        <dbReference type="ARBA" id="ARBA00005061"/>
    </source>
</evidence>
<dbReference type="EC" id="4.-.-.-" evidence="8"/>
<dbReference type="PIRSF" id="PIRSF006113">
    <property type="entry name" value="PTP_synth"/>
    <property type="match status" value="1"/>
</dbReference>
<comment type="cofactor">
    <cofactor evidence="8 10">
        <name>Zn(2+)</name>
        <dbReference type="ChEBI" id="CHEBI:29105"/>
    </cofactor>
    <text evidence="8 10">Binds 1 zinc ion per subunit.</text>
</comment>